<gene>
    <name evidence="2" type="ORF">FEM03_02380</name>
</gene>
<comment type="caution">
    <text evidence="2">The sequence shown here is derived from an EMBL/GenBank/DDBJ whole genome shotgun (WGS) entry which is preliminary data.</text>
</comment>
<reference evidence="2 3" key="1">
    <citation type="submission" date="2019-05" db="EMBL/GenBank/DDBJ databases">
        <title>Verrucobacter flavum gen. nov., sp. nov. a new member of the family Verrucomicrobiaceae.</title>
        <authorList>
            <person name="Szuroczki S."/>
            <person name="Abbaszade G."/>
            <person name="Szabo A."/>
            <person name="Felfoldi T."/>
            <person name="Schumann P."/>
            <person name="Boka K."/>
            <person name="Keki Z."/>
            <person name="Toumi M."/>
            <person name="Toth E."/>
        </authorList>
    </citation>
    <scope>NUCLEOTIDE SEQUENCE [LARGE SCALE GENOMIC DNA]</scope>
    <source>
        <strain evidence="2 3">MG-N-17</strain>
    </source>
</reference>
<accession>A0A5R8KIT3</accession>
<dbReference type="AlphaFoldDB" id="A0A5R8KIT3"/>
<name>A0A5R8KIT3_9BACT</name>
<dbReference type="EMBL" id="VAUV01000002">
    <property type="protein sequence ID" value="TLD72223.1"/>
    <property type="molecule type" value="Genomic_DNA"/>
</dbReference>
<feature type="signal peptide" evidence="1">
    <location>
        <begin position="1"/>
        <end position="21"/>
    </location>
</feature>
<dbReference type="Proteomes" id="UP000306196">
    <property type="component" value="Unassembled WGS sequence"/>
</dbReference>
<organism evidence="2 3">
    <name type="scientific">Phragmitibacter flavus</name>
    <dbReference type="NCBI Taxonomy" id="2576071"/>
    <lineage>
        <taxon>Bacteria</taxon>
        <taxon>Pseudomonadati</taxon>
        <taxon>Verrucomicrobiota</taxon>
        <taxon>Verrucomicrobiia</taxon>
        <taxon>Verrucomicrobiales</taxon>
        <taxon>Verrucomicrobiaceae</taxon>
        <taxon>Phragmitibacter</taxon>
    </lineage>
</organism>
<dbReference type="OrthoDB" id="197415at2"/>
<keyword evidence="1" id="KW-0732">Signal</keyword>
<feature type="chain" id="PRO_5024286045" evidence="1">
    <location>
        <begin position="22"/>
        <end position="139"/>
    </location>
</feature>
<keyword evidence="3" id="KW-1185">Reference proteome</keyword>
<dbReference type="RefSeq" id="WP_138084578.1">
    <property type="nucleotide sequence ID" value="NZ_VAUV01000002.1"/>
</dbReference>
<sequence length="139" mass="15709">MKNKIILSLIGVLALGSFAYADIQAPPKAQWNWSRKLSRSVANLAYGVSEIPLHWQKVERVDGANAAASSMVIEGTVRTAVRLGYGVFEFVTFPAPVYKGGYRPPYYVNDRFDTWYGYQEFPPQVGFMSQTRYSRGQSW</sequence>
<dbReference type="InterPro" id="IPR023824">
    <property type="entry name" value="CHP04073_exosortase-affil"/>
</dbReference>
<evidence type="ECO:0000313" key="2">
    <source>
        <dbReference type="EMBL" id="TLD72223.1"/>
    </source>
</evidence>
<dbReference type="NCBIfam" id="TIGR04073">
    <property type="entry name" value="exo_TIGR04073"/>
    <property type="match status" value="1"/>
</dbReference>
<protein>
    <submittedName>
        <fullName evidence="2">Exosortase system-associated protein, TIGR04073 family</fullName>
    </submittedName>
</protein>
<proteinExistence type="predicted"/>
<evidence type="ECO:0000313" key="3">
    <source>
        <dbReference type="Proteomes" id="UP000306196"/>
    </source>
</evidence>
<evidence type="ECO:0000256" key="1">
    <source>
        <dbReference type="SAM" id="SignalP"/>
    </source>
</evidence>